<organism evidence="1 2">
    <name type="scientific">Ensete ventricosum</name>
    <name type="common">Abyssinian banana</name>
    <name type="synonym">Musa ensete</name>
    <dbReference type="NCBI Taxonomy" id="4639"/>
    <lineage>
        <taxon>Eukaryota</taxon>
        <taxon>Viridiplantae</taxon>
        <taxon>Streptophyta</taxon>
        <taxon>Embryophyta</taxon>
        <taxon>Tracheophyta</taxon>
        <taxon>Spermatophyta</taxon>
        <taxon>Magnoliopsida</taxon>
        <taxon>Liliopsida</taxon>
        <taxon>Zingiberales</taxon>
        <taxon>Musaceae</taxon>
        <taxon>Ensete</taxon>
    </lineage>
</organism>
<dbReference type="EMBL" id="AMZH03016401">
    <property type="protein sequence ID" value="RRT44547.1"/>
    <property type="molecule type" value="Genomic_DNA"/>
</dbReference>
<dbReference type="Proteomes" id="UP000287651">
    <property type="component" value="Unassembled WGS sequence"/>
</dbReference>
<comment type="caution">
    <text evidence="1">The sequence shown here is derived from an EMBL/GenBank/DDBJ whole genome shotgun (WGS) entry which is preliminary data.</text>
</comment>
<name>A0A426XYC1_ENSVE</name>
<sequence length="100" mass="11053">MKNPLNDMIPLLPLHEFMPLTSVQGKLRTSAPCFIFYVDSLHAAWILHQVPLKSLRSSICIELMMALVPTIPRVNPPLSSISTSTLSVTSYDVALDCTLT</sequence>
<proteinExistence type="predicted"/>
<reference evidence="1 2" key="1">
    <citation type="journal article" date="2014" name="Agronomy (Basel)">
        <title>A Draft Genome Sequence for Ensete ventricosum, the Drought-Tolerant Tree Against Hunger.</title>
        <authorList>
            <person name="Harrison J."/>
            <person name="Moore K.A."/>
            <person name="Paszkiewicz K."/>
            <person name="Jones T."/>
            <person name="Grant M."/>
            <person name="Ambacheew D."/>
            <person name="Muzemil S."/>
            <person name="Studholme D.J."/>
        </authorList>
    </citation>
    <scope>NUCLEOTIDE SEQUENCE [LARGE SCALE GENOMIC DNA]</scope>
</reference>
<accession>A0A426XYC1</accession>
<gene>
    <name evidence="1" type="ORF">B296_00038900</name>
</gene>
<protein>
    <submittedName>
        <fullName evidence="1">Uncharacterized protein</fullName>
    </submittedName>
</protein>
<evidence type="ECO:0000313" key="1">
    <source>
        <dbReference type="EMBL" id="RRT44547.1"/>
    </source>
</evidence>
<dbReference type="AlphaFoldDB" id="A0A426XYC1"/>
<evidence type="ECO:0000313" key="2">
    <source>
        <dbReference type="Proteomes" id="UP000287651"/>
    </source>
</evidence>